<comment type="similarity">
    <text evidence="1">Belongs to the cornifelin family.</text>
</comment>
<dbReference type="InterPro" id="IPR006461">
    <property type="entry name" value="PLAC_motif_containing"/>
</dbReference>
<evidence type="ECO:0000256" key="1">
    <source>
        <dbReference type="ARBA" id="ARBA00009024"/>
    </source>
</evidence>
<gene>
    <name evidence="3" type="primary">PLAC8</name>
</gene>
<keyword evidence="2" id="KW-0472">Membrane</keyword>
<dbReference type="Bgee" id="ENSACAG00000010690">
    <property type="expression patterns" value="Expressed in adrenal gland and 11 other cell types or tissues"/>
</dbReference>
<dbReference type="HOGENOM" id="CLU_083147_5_3_1"/>
<dbReference type="InParanoid" id="G1KKF2"/>
<name>G1KKF2_ANOCA</name>
<dbReference type="eggNOG" id="ENOG502S3TI">
    <property type="taxonomic scope" value="Eukaryota"/>
</dbReference>
<feature type="transmembrane region" description="Helical" evidence="2">
    <location>
        <begin position="12"/>
        <end position="38"/>
    </location>
</feature>
<dbReference type="STRING" id="28377.ENSACAP00000010494"/>
<reference evidence="3" key="2">
    <citation type="submission" date="2025-08" db="UniProtKB">
        <authorList>
            <consortium name="Ensembl"/>
        </authorList>
    </citation>
    <scope>IDENTIFICATION</scope>
</reference>
<evidence type="ECO:0000313" key="4">
    <source>
        <dbReference type="Proteomes" id="UP000001646"/>
    </source>
</evidence>
<proteinExistence type="inferred from homology"/>
<protein>
    <submittedName>
        <fullName evidence="3">Placenta associated 8</fullName>
    </submittedName>
</protein>
<evidence type="ECO:0000256" key="2">
    <source>
        <dbReference type="SAM" id="Phobius"/>
    </source>
</evidence>
<dbReference type="NCBIfam" id="TIGR01571">
    <property type="entry name" value="A_thal_Cys_rich"/>
    <property type="match status" value="1"/>
</dbReference>
<accession>G1KKF2</accession>
<dbReference type="Pfam" id="PF04749">
    <property type="entry name" value="PLAC8"/>
    <property type="match status" value="1"/>
</dbReference>
<dbReference type="GeneTree" id="ENSGT00940000157329"/>
<keyword evidence="2" id="KW-1133">Transmembrane helix</keyword>
<sequence length="125" mass="14314">MPHPAPYLSKRVLFFLCYIELQGKLFSVFVVSLIFLFSNSKSLIIKERKVCCGMFCYMCLGCQVAADMNECCLCGTSMALRSVYRTRYRIPGSLCDDFCTVLCCPVCSLCQIKRDINRRRELGIF</sequence>
<reference evidence="3" key="3">
    <citation type="submission" date="2025-09" db="UniProtKB">
        <authorList>
            <consortium name="Ensembl"/>
        </authorList>
    </citation>
    <scope>IDENTIFICATION</scope>
</reference>
<evidence type="ECO:0000313" key="3">
    <source>
        <dbReference type="Ensembl" id="ENSACAP00000010494.3"/>
    </source>
</evidence>
<keyword evidence="2" id="KW-0812">Transmembrane</keyword>
<dbReference type="AlphaFoldDB" id="G1KKF2"/>
<reference evidence="3 4" key="1">
    <citation type="submission" date="2009-12" db="EMBL/GenBank/DDBJ databases">
        <title>The Genome Sequence of Anolis carolinensis (Green Anole Lizard).</title>
        <authorList>
            <consortium name="The Genome Sequencing Platform"/>
            <person name="Di Palma F."/>
            <person name="Alfoldi J."/>
            <person name="Heiman D."/>
            <person name="Young S."/>
            <person name="Grabherr M."/>
            <person name="Johnson J."/>
            <person name="Lander E.S."/>
            <person name="Lindblad-Toh K."/>
        </authorList>
    </citation>
    <scope>NUCLEOTIDE SEQUENCE [LARGE SCALE GENOMIC DNA]</scope>
    <source>
        <strain evidence="3 4">JBL SC #1</strain>
    </source>
</reference>
<organism evidence="3 4">
    <name type="scientific">Anolis carolinensis</name>
    <name type="common">Green anole</name>
    <name type="synonym">American chameleon</name>
    <dbReference type="NCBI Taxonomy" id="28377"/>
    <lineage>
        <taxon>Eukaryota</taxon>
        <taxon>Metazoa</taxon>
        <taxon>Chordata</taxon>
        <taxon>Craniata</taxon>
        <taxon>Vertebrata</taxon>
        <taxon>Euteleostomi</taxon>
        <taxon>Lepidosauria</taxon>
        <taxon>Squamata</taxon>
        <taxon>Bifurcata</taxon>
        <taxon>Unidentata</taxon>
        <taxon>Episquamata</taxon>
        <taxon>Toxicofera</taxon>
        <taxon>Iguania</taxon>
        <taxon>Dactyloidae</taxon>
        <taxon>Anolis</taxon>
    </lineage>
</organism>
<keyword evidence="4" id="KW-1185">Reference proteome</keyword>
<dbReference type="Proteomes" id="UP000001646">
    <property type="component" value="Chromosome 5"/>
</dbReference>
<dbReference type="Ensembl" id="ENSACAT00000010710.3">
    <property type="protein sequence ID" value="ENSACAP00000010494.3"/>
    <property type="gene ID" value="ENSACAG00000010690.3"/>
</dbReference>